<dbReference type="Pfam" id="PF14559">
    <property type="entry name" value="TPR_19"/>
    <property type="match status" value="1"/>
</dbReference>
<dbReference type="InterPro" id="IPR011990">
    <property type="entry name" value="TPR-like_helical_dom_sf"/>
</dbReference>
<dbReference type="InterPro" id="IPR051685">
    <property type="entry name" value="Ycf3/AcsC/BcsC/TPR_MFPF"/>
</dbReference>
<dbReference type="InterPro" id="IPR027417">
    <property type="entry name" value="P-loop_NTPase"/>
</dbReference>
<keyword evidence="5" id="KW-1185">Reference proteome</keyword>
<dbReference type="PANTHER" id="PTHR44943:SF8">
    <property type="entry name" value="TPR REPEAT-CONTAINING PROTEIN MJ0263"/>
    <property type="match status" value="1"/>
</dbReference>
<dbReference type="Gene3D" id="1.25.40.10">
    <property type="entry name" value="Tetratricopeptide repeat domain"/>
    <property type="match status" value="1"/>
</dbReference>
<dbReference type="OrthoDB" id="9179784at2"/>
<evidence type="ECO:0008006" key="6">
    <source>
        <dbReference type="Google" id="ProtNLM"/>
    </source>
</evidence>
<feature type="repeat" description="TPR" evidence="3">
    <location>
        <begin position="366"/>
        <end position="399"/>
    </location>
</feature>
<evidence type="ECO:0000313" key="5">
    <source>
        <dbReference type="Proteomes" id="UP000595663"/>
    </source>
</evidence>
<evidence type="ECO:0000313" key="4">
    <source>
        <dbReference type="EMBL" id="BBB25663.1"/>
    </source>
</evidence>
<dbReference type="InterPro" id="IPR019734">
    <property type="entry name" value="TPR_rpt"/>
</dbReference>
<evidence type="ECO:0000256" key="3">
    <source>
        <dbReference type="PROSITE-ProRule" id="PRU00339"/>
    </source>
</evidence>
<feature type="repeat" description="TPR" evidence="3">
    <location>
        <begin position="400"/>
        <end position="433"/>
    </location>
</feature>
<dbReference type="PANTHER" id="PTHR44943">
    <property type="entry name" value="CELLULOSE SYNTHASE OPERON PROTEIN C"/>
    <property type="match status" value="1"/>
</dbReference>
<dbReference type="EMBL" id="AP014545">
    <property type="protein sequence ID" value="BBB25663.1"/>
    <property type="molecule type" value="Genomic_DNA"/>
</dbReference>
<proteinExistence type="predicted"/>
<name>A0A7R6PLG4_9GAMM</name>
<evidence type="ECO:0000256" key="1">
    <source>
        <dbReference type="ARBA" id="ARBA00022737"/>
    </source>
</evidence>
<gene>
    <name evidence="4" type="ORF">AMJAP_1067</name>
</gene>
<keyword evidence="2 3" id="KW-0802">TPR repeat</keyword>
<keyword evidence="1" id="KW-0677">Repeat</keyword>
<dbReference type="PROSITE" id="PS50005">
    <property type="entry name" value="TPR"/>
    <property type="match status" value="2"/>
</dbReference>
<dbReference type="KEGG" id="ajp:AMJAP_1067"/>
<reference evidence="4 5" key="1">
    <citation type="journal article" date="2008" name="Int. J. Syst. Evol. Microbiol.">
        <title>Amphritea japonica sp. nov. and Amphritea balenae sp. nov., isolated from the sediment adjacent to sperm whale carcasses off Kagoshima, Japan.</title>
        <authorList>
            <person name="Miyazaki M."/>
            <person name="Nogi Y."/>
            <person name="Fujiwara Y."/>
            <person name="Kawato M."/>
            <person name="Nagahama T."/>
            <person name="Kubokawa K."/>
            <person name="Horikoshi K."/>
        </authorList>
    </citation>
    <scope>NUCLEOTIDE SEQUENCE [LARGE SCALE GENOMIC DNA]</scope>
    <source>
        <strain evidence="4 5">ATCC BAA-1530</strain>
    </source>
</reference>
<protein>
    <recommendedName>
        <fullName evidence="6">TPR repeat-containing protein</fullName>
    </recommendedName>
</protein>
<dbReference type="SUPFAM" id="SSF52540">
    <property type="entry name" value="P-loop containing nucleoside triphosphate hydrolases"/>
    <property type="match status" value="1"/>
</dbReference>
<dbReference type="Proteomes" id="UP000595663">
    <property type="component" value="Chromosome"/>
</dbReference>
<evidence type="ECO:0000256" key="2">
    <source>
        <dbReference type="ARBA" id="ARBA00022803"/>
    </source>
</evidence>
<dbReference type="SMART" id="SM00028">
    <property type="entry name" value="TPR"/>
    <property type="match status" value="2"/>
</dbReference>
<dbReference type="AlphaFoldDB" id="A0A7R6PLG4"/>
<dbReference type="SUPFAM" id="SSF48452">
    <property type="entry name" value="TPR-like"/>
    <property type="match status" value="1"/>
</dbReference>
<organism evidence="4 5">
    <name type="scientific">Amphritea japonica ATCC BAA-1530</name>
    <dbReference type="NCBI Taxonomy" id="1278309"/>
    <lineage>
        <taxon>Bacteria</taxon>
        <taxon>Pseudomonadati</taxon>
        <taxon>Pseudomonadota</taxon>
        <taxon>Gammaproteobacteria</taxon>
        <taxon>Oceanospirillales</taxon>
        <taxon>Oceanospirillaceae</taxon>
        <taxon>Amphritea</taxon>
    </lineage>
</organism>
<accession>A0A7R6PLG4</accession>
<dbReference type="Gene3D" id="3.40.50.300">
    <property type="entry name" value="P-loop containing nucleotide triphosphate hydrolases"/>
    <property type="match status" value="1"/>
</dbReference>
<sequence>MFLIVAFHRSLSSATAQWLHRAGLSMGTDLMPPGVSNPDGHFEDLPLVNLHDRILALNNTDWRYHDDSTFDPFIRMDLLSRYVSHREETSDKLCGVKDPRVCLFLPAWHKLLNKQGRYLVVLRHWSGSTQSLLHRHSRNLALGDGNNTLDLSFWHSPEQAARMWLASHRRILALLEESPEQCLVVSHRSLLEGLPLINKVNNFFDLKLDTTTPSPIRNNLSQDNVDSKLKSLLSDSLQAELEAIWNALTLHINHRTTDESPHWVATIDNKKSEITQKPIDFVGALQIDGTNNPRAVSGSLQDQLTSLVHDPQLPLRSDELIKDIQKEDRFSGISWEKLARAQLSRGNASGAKHSLMQMIISGRFPPFVYMLLGDCYNAELDYAGAEHCYQQAIRLNKNNPAFHIRLATIWLIQGRTKKAIEHLQQTLSNHPNHSGLALALSNCLDLQGNTSKAINLLQSITEPPEALSNRFIALTMKTNHSQGKALHKTKVDFKIKNPTLQNEIAYLIAHIKNPAAREDLAQRITRHWE</sequence>